<protein>
    <submittedName>
        <fullName evidence="2">Pilus assembly protein Flp/PilA</fullName>
    </submittedName>
</protein>
<dbReference type="Pfam" id="PF04964">
    <property type="entry name" value="Flp_Fap"/>
    <property type="match status" value="1"/>
</dbReference>
<keyword evidence="1" id="KW-1133">Transmembrane helix</keyword>
<proteinExistence type="predicted"/>
<evidence type="ECO:0000256" key="1">
    <source>
        <dbReference type="SAM" id="Phobius"/>
    </source>
</evidence>
<keyword evidence="3" id="KW-1185">Reference proteome</keyword>
<name>A0A1G5DM54_9GAMM</name>
<reference evidence="3" key="1">
    <citation type="submission" date="2016-10" db="EMBL/GenBank/DDBJ databases">
        <authorList>
            <person name="Varghese N."/>
        </authorList>
    </citation>
    <scope>NUCLEOTIDE SEQUENCE [LARGE SCALE GENOMIC DNA]</scope>
    <source>
        <strain evidence="3">HL 19</strain>
    </source>
</reference>
<evidence type="ECO:0000313" key="3">
    <source>
        <dbReference type="Proteomes" id="UP000183104"/>
    </source>
</evidence>
<dbReference type="Proteomes" id="UP000183104">
    <property type="component" value="Unassembled WGS sequence"/>
</dbReference>
<dbReference type="EMBL" id="FMUN01000003">
    <property type="protein sequence ID" value="SCY15829.1"/>
    <property type="molecule type" value="Genomic_DNA"/>
</dbReference>
<keyword evidence="1" id="KW-0472">Membrane</keyword>
<accession>A0A1G5DM54</accession>
<gene>
    <name evidence="2" type="ORF">SAMN05661077_1385</name>
</gene>
<keyword evidence="1" id="KW-0812">Transmembrane</keyword>
<organism evidence="2 3">
    <name type="scientific">Thiohalorhabdus denitrificans</name>
    <dbReference type="NCBI Taxonomy" id="381306"/>
    <lineage>
        <taxon>Bacteria</taxon>
        <taxon>Pseudomonadati</taxon>
        <taxon>Pseudomonadota</taxon>
        <taxon>Gammaproteobacteria</taxon>
        <taxon>Thiohalorhabdales</taxon>
        <taxon>Thiohalorhabdaceae</taxon>
        <taxon>Thiohalorhabdus</taxon>
    </lineage>
</organism>
<sequence length="58" mass="6219">MQELIRRFVHEESGATMVEYAIMVALIAVVAIATVVTLGGEVEAAFDNIVTTLQNPDA</sequence>
<evidence type="ECO:0000313" key="2">
    <source>
        <dbReference type="EMBL" id="SCY15829.1"/>
    </source>
</evidence>
<dbReference type="InterPro" id="IPR007047">
    <property type="entry name" value="Flp_Fap"/>
</dbReference>
<dbReference type="AlphaFoldDB" id="A0A1G5DM54"/>
<dbReference type="RefSeq" id="WP_074471321.1">
    <property type="nucleotide sequence ID" value="NZ_FMUN01000003.1"/>
</dbReference>
<feature type="transmembrane region" description="Helical" evidence="1">
    <location>
        <begin position="20"/>
        <end position="40"/>
    </location>
</feature>